<dbReference type="Pfam" id="PF00376">
    <property type="entry name" value="MerR"/>
    <property type="match status" value="1"/>
</dbReference>
<dbReference type="InterPro" id="IPR047057">
    <property type="entry name" value="MerR_fam"/>
</dbReference>
<keyword evidence="3" id="KW-0804">Transcription</keyword>
<keyword evidence="6" id="KW-1185">Reference proteome</keyword>
<organism evidence="5 6">
    <name type="scientific">Novosphingobium aquiterrae</name>
    <dbReference type="NCBI Taxonomy" id="624388"/>
    <lineage>
        <taxon>Bacteria</taxon>
        <taxon>Pseudomonadati</taxon>
        <taxon>Pseudomonadota</taxon>
        <taxon>Alphaproteobacteria</taxon>
        <taxon>Sphingomonadales</taxon>
        <taxon>Sphingomonadaceae</taxon>
        <taxon>Novosphingobium</taxon>
    </lineage>
</organism>
<dbReference type="CDD" id="cd04785">
    <property type="entry name" value="HTH_CadR-PbrR-like"/>
    <property type="match status" value="1"/>
</dbReference>
<evidence type="ECO:0000259" key="4">
    <source>
        <dbReference type="PROSITE" id="PS50937"/>
    </source>
</evidence>
<protein>
    <submittedName>
        <fullName evidence="5">Helix-turn-helix domain-containing protein</fullName>
    </submittedName>
</protein>
<gene>
    <name evidence="5" type="ORF">ACFFF7_08810</name>
</gene>
<dbReference type="SMART" id="SM00422">
    <property type="entry name" value="HTH_MERR"/>
    <property type="match status" value="1"/>
</dbReference>
<dbReference type="Proteomes" id="UP001589943">
    <property type="component" value="Unassembled WGS sequence"/>
</dbReference>
<sequence length="141" mass="15300">MGEPARLAIGDLARQTGTKVNTIRFYEDIGLLPRPQRTASGRRTYNAADVRRLSFIRHGRSLGFSVDEIRSLLALSDQPERDCGEAAAIARQHLRDIEERIARLQTLRSALVGVAASCDGGRAADCRVIEAIAGGDLSIEA</sequence>
<dbReference type="PANTHER" id="PTHR30204">
    <property type="entry name" value="REDOX-CYCLING DRUG-SENSING TRANSCRIPTIONAL ACTIVATOR SOXR"/>
    <property type="match status" value="1"/>
</dbReference>
<proteinExistence type="predicted"/>
<evidence type="ECO:0000313" key="5">
    <source>
        <dbReference type="EMBL" id="MFC0589510.1"/>
    </source>
</evidence>
<dbReference type="InterPro" id="IPR009061">
    <property type="entry name" value="DNA-bd_dom_put_sf"/>
</dbReference>
<feature type="domain" description="HTH merR-type" evidence="4">
    <location>
        <begin position="6"/>
        <end position="75"/>
    </location>
</feature>
<dbReference type="InterPro" id="IPR000551">
    <property type="entry name" value="MerR-type_HTH_dom"/>
</dbReference>
<keyword evidence="2" id="KW-0238">DNA-binding</keyword>
<reference evidence="5 6" key="1">
    <citation type="submission" date="2024-09" db="EMBL/GenBank/DDBJ databases">
        <authorList>
            <person name="Sun Q."/>
            <person name="Mori K."/>
        </authorList>
    </citation>
    <scope>NUCLEOTIDE SEQUENCE [LARGE SCALE GENOMIC DNA]</scope>
    <source>
        <strain evidence="5 6">NCAIM B.02537</strain>
    </source>
</reference>
<dbReference type="InterPro" id="IPR015358">
    <property type="entry name" value="Tscrpt_reg_MerR_DNA-bd"/>
</dbReference>
<accession>A0ABV6PI64</accession>
<dbReference type="SUPFAM" id="SSF46955">
    <property type="entry name" value="Putative DNA-binding domain"/>
    <property type="match status" value="1"/>
</dbReference>
<dbReference type="EMBL" id="JBHLTL010000005">
    <property type="protein sequence ID" value="MFC0589510.1"/>
    <property type="molecule type" value="Genomic_DNA"/>
</dbReference>
<dbReference type="RefSeq" id="WP_379481010.1">
    <property type="nucleotide sequence ID" value="NZ_JBHLTL010000005.1"/>
</dbReference>
<evidence type="ECO:0000256" key="1">
    <source>
        <dbReference type="ARBA" id="ARBA00023015"/>
    </source>
</evidence>
<name>A0ABV6PI64_9SPHN</name>
<dbReference type="Pfam" id="PF09278">
    <property type="entry name" value="MerR-DNA-bind"/>
    <property type="match status" value="1"/>
</dbReference>
<evidence type="ECO:0000256" key="3">
    <source>
        <dbReference type="ARBA" id="ARBA00023163"/>
    </source>
</evidence>
<dbReference type="Gene3D" id="1.10.1660.10">
    <property type="match status" value="1"/>
</dbReference>
<dbReference type="PRINTS" id="PR00040">
    <property type="entry name" value="HTHMERR"/>
</dbReference>
<comment type="caution">
    <text evidence="5">The sequence shown here is derived from an EMBL/GenBank/DDBJ whole genome shotgun (WGS) entry which is preliminary data.</text>
</comment>
<evidence type="ECO:0000256" key="2">
    <source>
        <dbReference type="ARBA" id="ARBA00023125"/>
    </source>
</evidence>
<dbReference type="PANTHER" id="PTHR30204:SF92">
    <property type="entry name" value="HTH-TYPE TRANSCRIPTIONAL REGULATOR ZNTR"/>
    <property type="match status" value="1"/>
</dbReference>
<evidence type="ECO:0000313" key="6">
    <source>
        <dbReference type="Proteomes" id="UP001589943"/>
    </source>
</evidence>
<dbReference type="PROSITE" id="PS50937">
    <property type="entry name" value="HTH_MERR_2"/>
    <property type="match status" value="1"/>
</dbReference>
<keyword evidence="1" id="KW-0805">Transcription regulation</keyword>